<gene>
    <name evidence="1" type="ORF">BDD21_4461</name>
</gene>
<reference evidence="1 2" key="1">
    <citation type="submission" date="2018-10" db="EMBL/GenBank/DDBJ databases">
        <title>Genomic Encyclopedia of Archaeal and Bacterial Type Strains, Phase II (KMG-II): from individual species to whole genera.</title>
        <authorList>
            <person name="Goeker M."/>
        </authorList>
    </citation>
    <scope>NUCLEOTIDE SEQUENCE [LARGE SCALE GENOMIC DNA]</scope>
    <source>
        <strain evidence="1 2">DSM 235</strain>
    </source>
</reference>
<dbReference type="Gene3D" id="3.90.550.10">
    <property type="entry name" value="Spore Coat Polysaccharide Biosynthesis Protein SpsA, Chain A"/>
    <property type="match status" value="1"/>
</dbReference>
<dbReference type="EMBL" id="RBXL01000001">
    <property type="protein sequence ID" value="RKT46919.1"/>
    <property type="molecule type" value="Genomic_DNA"/>
</dbReference>
<accession>A0A495VC56</accession>
<organism evidence="1 2">
    <name type="scientific">Thiocapsa rosea</name>
    <dbReference type="NCBI Taxonomy" id="69360"/>
    <lineage>
        <taxon>Bacteria</taxon>
        <taxon>Pseudomonadati</taxon>
        <taxon>Pseudomonadota</taxon>
        <taxon>Gammaproteobacteria</taxon>
        <taxon>Chromatiales</taxon>
        <taxon>Chromatiaceae</taxon>
        <taxon>Thiocapsa</taxon>
    </lineage>
</organism>
<dbReference type="SUPFAM" id="SSF53448">
    <property type="entry name" value="Nucleotide-diphospho-sugar transferases"/>
    <property type="match status" value="1"/>
</dbReference>
<dbReference type="PANTHER" id="PTHR36529:SF1">
    <property type="entry name" value="GLYCOSYLTRANSFERASE"/>
    <property type="match status" value="1"/>
</dbReference>
<dbReference type="InterPro" id="IPR018641">
    <property type="entry name" value="Trfase_1_rSAM/seldom-assoc"/>
</dbReference>
<evidence type="ECO:0000313" key="1">
    <source>
        <dbReference type="EMBL" id="RKT46919.1"/>
    </source>
</evidence>
<dbReference type="Proteomes" id="UP000274556">
    <property type="component" value="Unassembled WGS sequence"/>
</dbReference>
<keyword evidence="2" id="KW-1185">Reference proteome</keyword>
<dbReference type="OrthoDB" id="9798250at2"/>
<dbReference type="InterPro" id="IPR029044">
    <property type="entry name" value="Nucleotide-diphossugar_trans"/>
</dbReference>
<protein>
    <recommendedName>
        <fullName evidence="3">Glycosyltransferase A (GT-A) superfamily protein (DUF2064 family)</fullName>
    </recommendedName>
</protein>
<dbReference type="PANTHER" id="PTHR36529">
    <property type="entry name" value="SLL1095 PROTEIN"/>
    <property type="match status" value="1"/>
</dbReference>
<evidence type="ECO:0008006" key="3">
    <source>
        <dbReference type="Google" id="ProtNLM"/>
    </source>
</evidence>
<evidence type="ECO:0000313" key="2">
    <source>
        <dbReference type="Proteomes" id="UP000274556"/>
    </source>
</evidence>
<sequence length="205" mass="22217">MRYPNARILIFAKAPIPGLVKTRLIPTLGPAGAAELACDLLERLVRRLSDARLAPVELWCSPDPEHSLFRALAESVGVALRTQRGDDLGERLSRAAEDALGRAETVLLVGADIPELDAAYCASALAALAESDAVLGPAEDGGYVLLGLNASAPELFTDMPWGGERVAAITRRRIASLGWRCPELPVLWDLDRPEDLMRYRALRPK</sequence>
<dbReference type="AlphaFoldDB" id="A0A495VC56"/>
<name>A0A495VC56_9GAMM</name>
<dbReference type="NCBIfam" id="TIGR04282">
    <property type="entry name" value="glyco_like_cofC"/>
    <property type="match status" value="1"/>
</dbReference>
<comment type="caution">
    <text evidence="1">The sequence shown here is derived from an EMBL/GenBank/DDBJ whole genome shotgun (WGS) entry which is preliminary data.</text>
</comment>
<dbReference type="Pfam" id="PF09837">
    <property type="entry name" value="DUF2064"/>
    <property type="match status" value="1"/>
</dbReference>
<proteinExistence type="predicted"/>